<dbReference type="OrthoDB" id="5335812at2759"/>
<dbReference type="EMBL" id="KZ826104">
    <property type="protein sequence ID" value="PYH88333.1"/>
    <property type="molecule type" value="Genomic_DNA"/>
</dbReference>
<evidence type="ECO:0000256" key="1">
    <source>
        <dbReference type="SAM" id="MobiDB-lite"/>
    </source>
</evidence>
<feature type="compositionally biased region" description="Pro residues" evidence="1">
    <location>
        <begin position="50"/>
        <end position="60"/>
    </location>
</feature>
<gene>
    <name evidence="2" type="ORF">BO71DRAFT_403952</name>
</gene>
<proteinExistence type="predicted"/>
<dbReference type="AlphaFoldDB" id="A0A319DBC5"/>
<sequence length="241" mass="27009">MTLNPNLAPSGEQDSWPTSPPYVDFHDPFSVASLAYHPDKSLCLDTEPSPGRPAPVPMTPVSPEESWHCQTQPQTGPDTTTLESDLLHTWYPQYLACTHYFLTHSQHTPTVQSLAAFLNIRLPCQRATTPSTTSHVSLQPYIRRLIVTAQDSPAVLGAFFGEGWMAGVGRMVQEERQNYLFTAKSGGWAATKAAYDMLPDEQAPFLRPLRAPAEDELRRAEARWSEWLAMEDWMVGPRSPW</sequence>
<dbReference type="Proteomes" id="UP000247810">
    <property type="component" value="Unassembled WGS sequence"/>
</dbReference>
<dbReference type="PANTHER" id="PTHR42087:SF2">
    <property type="match status" value="1"/>
</dbReference>
<dbReference type="PANTHER" id="PTHR42087">
    <property type="entry name" value="ILP IS AN APOPTOSIS INHIBITOR"/>
    <property type="match status" value="1"/>
</dbReference>
<feature type="region of interest" description="Disordered" evidence="1">
    <location>
        <begin position="42"/>
        <end position="79"/>
    </location>
</feature>
<feature type="compositionally biased region" description="Low complexity" evidence="1">
    <location>
        <begin position="70"/>
        <end position="79"/>
    </location>
</feature>
<organism evidence="2 3">
    <name type="scientific">Aspergillus ellipticus CBS 707.79</name>
    <dbReference type="NCBI Taxonomy" id="1448320"/>
    <lineage>
        <taxon>Eukaryota</taxon>
        <taxon>Fungi</taxon>
        <taxon>Dikarya</taxon>
        <taxon>Ascomycota</taxon>
        <taxon>Pezizomycotina</taxon>
        <taxon>Eurotiomycetes</taxon>
        <taxon>Eurotiomycetidae</taxon>
        <taxon>Eurotiales</taxon>
        <taxon>Aspergillaceae</taxon>
        <taxon>Aspergillus</taxon>
        <taxon>Aspergillus subgen. Circumdati</taxon>
    </lineage>
</organism>
<feature type="region of interest" description="Disordered" evidence="1">
    <location>
        <begin position="1"/>
        <end position="21"/>
    </location>
</feature>
<keyword evidence="3" id="KW-1185">Reference proteome</keyword>
<dbReference type="InterPro" id="IPR053267">
    <property type="entry name" value="Verrucosidin_biosynth-assoc"/>
</dbReference>
<evidence type="ECO:0000313" key="2">
    <source>
        <dbReference type="EMBL" id="PYH88333.1"/>
    </source>
</evidence>
<evidence type="ECO:0000313" key="3">
    <source>
        <dbReference type="Proteomes" id="UP000247810"/>
    </source>
</evidence>
<dbReference type="VEuPathDB" id="FungiDB:BO71DRAFT_403952"/>
<reference evidence="2 3" key="1">
    <citation type="submission" date="2018-02" db="EMBL/GenBank/DDBJ databases">
        <title>The genomes of Aspergillus section Nigri reveals drivers in fungal speciation.</title>
        <authorList>
            <consortium name="DOE Joint Genome Institute"/>
            <person name="Vesth T.C."/>
            <person name="Nybo J."/>
            <person name="Theobald S."/>
            <person name="Brandl J."/>
            <person name="Frisvad J.C."/>
            <person name="Nielsen K.F."/>
            <person name="Lyhne E.K."/>
            <person name="Kogle M.E."/>
            <person name="Kuo A."/>
            <person name="Riley R."/>
            <person name="Clum A."/>
            <person name="Nolan M."/>
            <person name="Lipzen A."/>
            <person name="Salamov A."/>
            <person name="Henrissat B."/>
            <person name="Wiebenga A."/>
            <person name="De vries R.P."/>
            <person name="Grigoriev I.V."/>
            <person name="Mortensen U.H."/>
            <person name="Andersen M.R."/>
            <person name="Baker S.E."/>
        </authorList>
    </citation>
    <scope>NUCLEOTIDE SEQUENCE [LARGE SCALE GENOMIC DNA]</scope>
    <source>
        <strain evidence="2 3">CBS 707.79</strain>
    </source>
</reference>
<accession>A0A319DBC5</accession>
<protein>
    <submittedName>
        <fullName evidence="2">Uncharacterized protein</fullName>
    </submittedName>
</protein>
<feature type="compositionally biased region" description="Polar residues" evidence="1">
    <location>
        <begin position="1"/>
        <end position="17"/>
    </location>
</feature>
<name>A0A319DBC5_9EURO</name>